<comment type="caution">
    <text evidence="3">The sequence shown here is derived from an EMBL/GenBank/DDBJ whole genome shotgun (WGS) entry which is preliminary data.</text>
</comment>
<proteinExistence type="predicted"/>
<gene>
    <name evidence="3" type="ORF">MNOR_LOCUS36441</name>
</gene>
<keyword evidence="2" id="KW-0732">Signal</keyword>
<feature type="signal peptide" evidence="2">
    <location>
        <begin position="1"/>
        <end position="21"/>
    </location>
</feature>
<evidence type="ECO:0000313" key="3">
    <source>
        <dbReference type="EMBL" id="CAL4190074.1"/>
    </source>
</evidence>
<reference evidence="3 4" key="1">
    <citation type="submission" date="2024-05" db="EMBL/GenBank/DDBJ databases">
        <authorList>
            <person name="Wallberg A."/>
        </authorList>
    </citation>
    <scope>NUCLEOTIDE SEQUENCE [LARGE SCALE GENOMIC DNA]</scope>
</reference>
<dbReference type="Proteomes" id="UP001497623">
    <property type="component" value="Unassembled WGS sequence"/>
</dbReference>
<evidence type="ECO:0000256" key="1">
    <source>
        <dbReference type="SAM" id="MobiDB-lite"/>
    </source>
</evidence>
<keyword evidence="4" id="KW-1185">Reference proteome</keyword>
<name>A0AAV2SE12_MEGNR</name>
<dbReference type="EMBL" id="CAXKWB010066491">
    <property type="protein sequence ID" value="CAL4190074.1"/>
    <property type="molecule type" value="Genomic_DNA"/>
</dbReference>
<feature type="chain" id="PRO_5043371278" evidence="2">
    <location>
        <begin position="22"/>
        <end position="561"/>
    </location>
</feature>
<evidence type="ECO:0000256" key="2">
    <source>
        <dbReference type="SAM" id="SignalP"/>
    </source>
</evidence>
<accession>A0AAV2SE12</accession>
<organism evidence="3 4">
    <name type="scientific">Meganyctiphanes norvegica</name>
    <name type="common">Northern krill</name>
    <name type="synonym">Thysanopoda norvegica</name>
    <dbReference type="NCBI Taxonomy" id="48144"/>
    <lineage>
        <taxon>Eukaryota</taxon>
        <taxon>Metazoa</taxon>
        <taxon>Ecdysozoa</taxon>
        <taxon>Arthropoda</taxon>
        <taxon>Crustacea</taxon>
        <taxon>Multicrustacea</taxon>
        <taxon>Malacostraca</taxon>
        <taxon>Eumalacostraca</taxon>
        <taxon>Eucarida</taxon>
        <taxon>Euphausiacea</taxon>
        <taxon>Euphausiidae</taxon>
        <taxon>Meganyctiphanes</taxon>
    </lineage>
</organism>
<dbReference type="AlphaFoldDB" id="A0AAV2SE12"/>
<evidence type="ECO:0000313" key="4">
    <source>
        <dbReference type="Proteomes" id="UP001497623"/>
    </source>
</evidence>
<sequence length="561" mass="62788">MLWKEVLKLLVLASLSTTGQSTYDCQTYDKRPGTCTSAGHCRDFCPGNNLTFLRYSLAMPFDDPACAQPGIFSNARQVCCPKLKCPQKVPELNIFNTTNMEYAENLIRTRRSSDTQDKVDSIASDTNDGNGSIKKDLSNYYMLLFNRSHENIRHHTTYITHTIYHETRFTLVQTSTQTHFHTYNVPDQTTIVFSTVEFFTTLPVTHVTRSTITALPDLPTSTITKTDLIHVYTDFLATKTLTTTVYGHTINKTSTFTPLCDDDINVKKSSILTTKTHTVSKTIISTRTNLRTYVTSHYLSLTSYRSSTYISTVTQTRVIRPTHVIYTTITADVADLTKTAYTATVNVKETLIVPSTFPIGTQTLTETVYSSETAQYHTIIATDCTKTKNTENEDITTQLPLTPTTEDITPTAVMEELDTEDLSTVEIPETSIETSSEAASEISEETTTSTSATTMGESTTINNDIGKGTRTKNNAFCAIPSKKEKYAKLKVITCGTDQKNVICRKNDRRTLPENSVVLVTCYGSFTQWAKCGHDSKWRPYQISHSNNFTESFTLCDIEDKQ</sequence>
<feature type="compositionally biased region" description="Low complexity" evidence="1">
    <location>
        <begin position="429"/>
        <end position="461"/>
    </location>
</feature>
<feature type="region of interest" description="Disordered" evidence="1">
    <location>
        <begin position="429"/>
        <end position="465"/>
    </location>
</feature>
<protein>
    <submittedName>
        <fullName evidence="3">Uncharacterized protein</fullName>
    </submittedName>
</protein>